<proteinExistence type="predicted"/>
<dbReference type="GO" id="GO:0005975">
    <property type="term" value="P:carbohydrate metabolic process"/>
    <property type="evidence" value="ECO:0007669"/>
    <property type="project" value="InterPro"/>
</dbReference>
<dbReference type="STRING" id="283909.R7UPY7"/>
<reference evidence="2 4" key="2">
    <citation type="journal article" date="2013" name="Nature">
        <title>Insights into bilaterian evolution from three spiralian genomes.</title>
        <authorList>
            <person name="Simakov O."/>
            <person name="Marletaz F."/>
            <person name="Cho S.J."/>
            <person name="Edsinger-Gonzales E."/>
            <person name="Havlak P."/>
            <person name="Hellsten U."/>
            <person name="Kuo D.H."/>
            <person name="Larsson T."/>
            <person name="Lv J."/>
            <person name="Arendt D."/>
            <person name="Savage R."/>
            <person name="Osoegawa K."/>
            <person name="de Jong P."/>
            <person name="Grimwood J."/>
            <person name="Chapman J.A."/>
            <person name="Shapiro H."/>
            <person name="Aerts A."/>
            <person name="Otillar R.P."/>
            <person name="Terry A.Y."/>
            <person name="Boore J.L."/>
            <person name="Grigoriev I.V."/>
            <person name="Lindberg D.R."/>
            <person name="Seaver E.C."/>
            <person name="Weisblat D.A."/>
            <person name="Putnam N.H."/>
            <person name="Rokhsar D.S."/>
        </authorList>
    </citation>
    <scope>NUCLEOTIDE SEQUENCE</scope>
    <source>
        <strain evidence="2 4">I ESC-2004</strain>
    </source>
</reference>
<gene>
    <name evidence="2" type="ORF">CAPTEDRAFT_142967</name>
</gene>
<dbReference type="InterPro" id="IPR001223">
    <property type="entry name" value="Glyco_hydro18_cat"/>
</dbReference>
<dbReference type="GO" id="GO:0005576">
    <property type="term" value="C:extracellular region"/>
    <property type="evidence" value="ECO:0007669"/>
    <property type="project" value="TreeGrafter"/>
</dbReference>
<dbReference type="GO" id="GO:0006032">
    <property type="term" value="P:chitin catabolic process"/>
    <property type="evidence" value="ECO:0007669"/>
    <property type="project" value="TreeGrafter"/>
</dbReference>
<dbReference type="EMBL" id="AMQN01044155">
    <property type="status" value="NOT_ANNOTATED_CDS"/>
    <property type="molecule type" value="Genomic_DNA"/>
</dbReference>
<evidence type="ECO:0000313" key="2">
    <source>
        <dbReference type="EMBL" id="ELU05491.1"/>
    </source>
</evidence>
<dbReference type="PANTHER" id="PTHR11177">
    <property type="entry name" value="CHITINASE"/>
    <property type="match status" value="1"/>
</dbReference>
<dbReference type="EnsemblMetazoa" id="CapteT142967">
    <property type="protein sequence ID" value="CapteP142967"/>
    <property type="gene ID" value="CapteG142967"/>
</dbReference>
<dbReference type="Gene3D" id="3.20.20.80">
    <property type="entry name" value="Glycosidases"/>
    <property type="match status" value="1"/>
</dbReference>
<name>R7UPY7_CAPTE</name>
<dbReference type="PROSITE" id="PS51910">
    <property type="entry name" value="GH18_2"/>
    <property type="match status" value="1"/>
</dbReference>
<sequence>VVCYYTNWSQYRPGDAKFIPSDIDVSLCDDLIFAFAALSGSRPCTLIPVEWNDDGPNGM</sequence>
<reference evidence="4" key="1">
    <citation type="submission" date="2012-12" db="EMBL/GenBank/DDBJ databases">
        <authorList>
            <person name="Hellsten U."/>
            <person name="Grimwood J."/>
            <person name="Chapman J.A."/>
            <person name="Shapiro H."/>
            <person name="Aerts A."/>
            <person name="Otillar R.P."/>
            <person name="Terry A.Y."/>
            <person name="Boore J.L."/>
            <person name="Simakov O."/>
            <person name="Marletaz F."/>
            <person name="Cho S.-J."/>
            <person name="Edsinger-Gonzales E."/>
            <person name="Havlak P."/>
            <person name="Kuo D.-H."/>
            <person name="Larsson T."/>
            <person name="Lv J."/>
            <person name="Arendt D."/>
            <person name="Savage R."/>
            <person name="Osoegawa K."/>
            <person name="de Jong P."/>
            <person name="Lindberg D.R."/>
            <person name="Seaver E.C."/>
            <person name="Weisblat D.A."/>
            <person name="Putnam N.H."/>
            <person name="Grigoriev I.V."/>
            <person name="Rokhsar D.S."/>
        </authorList>
    </citation>
    <scope>NUCLEOTIDE SEQUENCE</scope>
    <source>
        <strain evidence="4">I ESC-2004</strain>
    </source>
</reference>
<keyword evidence="4" id="KW-1185">Reference proteome</keyword>
<accession>R7UPY7</accession>
<evidence type="ECO:0000313" key="3">
    <source>
        <dbReference type="EnsemblMetazoa" id="CapteP142967"/>
    </source>
</evidence>
<dbReference type="GO" id="GO:0008061">
    <property type="term" value="F:chitin binding"/>
    <property type="evidence" value="ECO:0007669"/>
    <property type="project" value="TreeGrafter"/>
</dbReference>
<dbReference type="InterPro" id="IPR050314">
    <property type="entry name" value="Glycosyl_Hydrlase_18"/>
</dbReference>
<evidence type="ECO:0000313" key="4">
    <source>
        <dbReference type="Proteomes" id="UP000014760"/>
    </source>
</evidence>
<dbReference type="AlphaFoldDB" id="R7UPY7"/>
<protein>
    <recommendedName>
        <fullName evidence="1">GH18 domain-containing protein</fullName>
    </recommendedName>
</protein>
<dbReference type="HOGENOM" id="CLU_2967689_0_0_1"/>
<dbReference type="PANTHER" id="PTHR11177:SF317">
    <property type="entry name" value="CHITINASE 12-RELATED"/>
    <property type="match status" value="1"/>
</dbReference>
<dbReference type="EMBL" id="KB301449">
    <property type="protein sequence ID" value="ELU05491.1"/>
    <property type="molecule type" value="Genomic_DNA"/>
</dbReference>
<evidence type="ECO:0000259" key="1">
    <source>
        <dbReference type="PROSITE" id="PS51910"/>
    </source>
</evidence>
<dbReference type="InterPro" id="IPR017853">
    <property type="entry name" value="GH"/>
</dbReference>
<organism evidence="2">
    <name type="scientific">Capitella teleta</name>
    <name type="common">Polychaete worm</name>
    <dbReference type="NCBI Taxonomy" id="283909"/>
    <lineage>
        <taxon>Eukaryota</taxon>
        <taxon>Metazoa</taxon>
        <taxon>Spiralia</taxon>
        <taxon>Lophotrochozoa</taxon>
        <taxon>Annelida</taxon>
        <taxon>Polychaeta</taxon>
        <taxon>Sedentaria</taxon>
        <taxon>Scolecida</taxon>
        <taxon>Capitellidae</taxon>
        <taxon>Capitella</taxon>
    </lineage>
</organism>
<dbReference type="SUPFAM" id="SSF51445">
    <property type="entry name" value="(Trans)glycosidases"/>
    <property type="match status" value="1"/>
</dbReference>
<feature type="domain" description="GH18" evidence="1">
    <location>
        <begin position="1"/>
        <end position="59"/>
    </location>
</feature>
<dbReference type="GO" id="GO:0004568">
    <property type="term" value="F:chitinase activity"/>
    <property type="evidence" value="ECO:0007669"/>
    <property type="project" value="TreeGrafter"/>
</dbReference>
<dbReference type="OrthoDB" id="76388at2759"/>
<dbReference type="Proteomes" id="UP000014760">
    <property type="component" value="Unassembled WGS sequence"/>
</dbReference>
<feature type="non-terminal residue" evidence="2">
    <location>
        <position position="1"/>
    </location>
</feature>
<reference evidence="3" key="3">
    <citation type="submission" date="2015-06" db="UniProtKB">
        <authorList>
            <consortium name="EnsemblMetazoa"/>
        </authorList>
    </citation>
    <scope>IDENTIFICATION</scope>
</reference>